<evidence type="ECO:0000313" key="1">
    <source>
        <dbReference type="EMBL" id="KAL1630542.1"/>
    </source>
</evidence>
<sequence length="170" mass="19318">MDSTPSSGETGPTKKHTLTEETSLPLRIYKELPKLIATLPTKPAFFNATFNGPFKKANEGIVYLEEGNVAVFEDFGVWLIAETWKWTGWIYDNTPKGSGLRKLLIEMAMRVRSSIYDFDAGKDVPEFVAEYVQALGKRDDHPNCYGDFKNDDLRVADLDWKDSLNPNTRY</sequence>
<proteinExistence type="predicted"/>
<dbReference type="EMBL" id="JAJVDC020000045">
    <property type="protein sequence ID" value="KAL1630542.1"/>
    <property type="molecule type" value="Genomic_DNA"/>
</dbReference>
<comment type="caution">
    <text evidence="1">The sequence shown here is derived from an EMBL/GenBank/DDBJ whole genome shotgun (WGS) entry which is preliminary data.</text>
</comment>
<organism evidence="1 2">
    <name type="scientific">Neofusicoccum ribis</name>
    <dbReference type="NCBI Taxonomy" id="45134"/>
    <lineage>
        <taxon>Eukaryota</taxon>
        <taxon>Fungi</taxon>
        <taxon>Dikarya</taxon>
        <taxon>Ascomycota</taxon>
        <taxon>Pezizomycotina</taxon>
        <taxon>Dothideomycetes</taxon>
        <taxon>Dothideomycetes incertae sedis</taxon>
        <taxon>Botryosphaeriales</taxon>
        <taxon>Botryosphaeriaceae</taxon>
        <taxon>Neofusicoccum</taxon>
    </lineage>
</organism>
<keyword evidence="2" id="KW-1185">Reference proteome</keyword>
<name>A0ABR3SVE5_9PEZI</name>
<dbReference type="Proteomes" id="UP001521116">
    <property type="component" value="Unassembled WGS sequence"/>
</dbReference>
<gene>
    <name evidence="1" type="ORF">SLS56_004816</name>
</gene>
<reference evidence="1 2" key="1">
    <citation type="submission" date="2024-02" db="EMBL/GenBank/DDBJ databases">
        <title>De novo assembly and annotation of 12 fungi associated with fruit tree decline syndrome in Ontario, Canada.</title>
        <authorList>
            <person name="Sulman M."/>
            <person name="Ellouze W."/>
            <person name="Ilyukhin E."/>
        </authorList>
    </citation>
    <scope>NUCLEOTIDE SEQUENCE [LARGE SCALE GENOMIC DNA]</scope>
    <source>
        <strain evidence="1 2">M1-105</strain>
    </source>
</reference>
<accession>A0ABR3SVE5</accession>
<protein>
    <submittedName>
        <fullName evidence="1">Uncharacterized protein</fullName>
    </submittedName>
</protein>
<evidence type="ECO:0000313" key="2">
    <source>
        <dbReference type="Proteomes" id="UP001521116"/>
    </source>
</evidence>